<keyword evidence="4" id="KW-1185">Reference proteome</keyword>
<feature type="compositionally biased region" description="Gly residues" evidence="1">
    <location>
        <begin position="3326"/>
        <end position="3338"/>
    </location>
</feature>
<evidence type="ECO:0000313" key="4">
    <source>
        <dbReference type="Proteomes" id="UP000612055"/>
    </source>
</evidence>
<feature type="region of interest" description="Disordered" evidence="1">
    <location>
        <begin position="2538"/>
        <end position="2594"/>
    </location>
</feature>
<feature type="compositionally biased region" description="Low complexity" evidence="1">
    <location>
        <begin position="1362"/>
        <end position="1374"/>
    </location>
</feature>
<feature type="region of interest" description="Disordered" evidence="1">
    <location>
        <begin position="1002"/>
        <end position="1037"/>
    </location>
</feature>
<feature type="compositionally biased region" description="Low complexity" evidence="1">
    <location>
        <begin position="3032"/>
        <end position="3047"/>
    </location>
</feature>
<keyword evidence="2" id="KW-0812">Transmembrane</keyword>
<feature type="region of interest" description="Disordered" evidence="1">
    <location>
        <begin position="2453"/>
        <end position="2518"/>
    </location>
</feature>
<feature type="compositionally biased region" description="Polar residues" evidence="1">
    <location>
        <begin position="3125"/>
        <end position="3134"/>
    </location>
</feature>
<feature type="region of interest" description="Disordered" evidence="1">
    <location>
        <begin position="3676"/>
        <end position="3745"/>
    </location>
</feature>
<feature type="compositionally biased region" description="Low complexity" evidence="1">
    <location>
        <begin position="1397"/>
        <end position="1419"/>
    </location>
</feature>
<feature type="compositionally biased region" description="Polar residues" evidence="1">
    <location>
        <begin position="2143"/>
        <end position="2153"/>
    </location>
</feature>
<feature type="region of interest" description="Disordered" evidence="1">
    <location>
        <begin position="1882"/>
        <end position="1936"/>
    </location>
</feature>
<comment type="caution">
    <text evidence="3">The sequence shown here is derived from an EMBL/GenBank/DDBJ whole genome shotgun (WGS) entry which is preliminary data.</text>
</comment>
<evidence type="ECO:0008006" key="5">
    <source>
        <dbReference type="Google" id="ProtNLM"/>
    </source>
</evidence>
<feature type="compositionally biased region" description="Low complexity" evidence="1">
    <location>
        <begin position="2812"/>
        <end position="2831"/>
    </location>
</feature>
<dbReference type="SUPFAM" id="SSF55073">
    <property type="entry name" value="Nucleotide cyclase"/>
    <property type="match status" value="3"/>
</dbReference>
<gene>
    <name evidence="3" type="ORF">HYH03_002517</name>
</gene>
<dbReference type="OrthoDB" id="676979at2759"/>
<feature type="region of interest" description="Disordered" evidence="1">
    <location>
        <begin position="4108"/>
        <end position="4209"/>
    </location>
</feature>
<dbReference type="Gene3D" id="3.30.70.1230">
    <property type="entry name" value="Nucleotide cyclase"/>
    <property type="match status" value="3"/>
</dbReference>
<feature type="compositionally biased region" description="Low complexity" evidence="1">
    <location>
        <begin position="3399"/>
        <end position="3418"/>
    </location>
</feature>
<feature type="compositionally biased region" description="Polar residues" evidence="1">
    <location>
        <begin position="3206"/>
        <end position="3227"/>
    </location>
</feature>
<accession>A0A836C5B6</accession>
<feature type="region of interest" description="Disordered" evidence="1">
    <location>
        <begin position="3095"/>
        <end position="3300"/>
    </location>
</feature>
<feature type="compositionally biased region" description="Basic residues" evidence="1">
    <location>
        <begin position="1894"/>
        <end position="1904"/>
    </location>
</feature>
<feature type="compositionally biased region" description="Polar residues" evidence="1">
    <location>
        <begin position="3101"/>
        <end position="3112"/>
    </location>
</feature>
<evidence type="ECO:0000313" key="3">
    <source>
        <dbReference type="EMBL" id="KAG2499572.1"/>
    </source>
</evidence>
<evidence type="ECO:0000256" key="2">
    <source>
        <dbReference type="SAM" id="Phobius"/>
    </source>
</evidence>
<feature type="compositionally biased region" description="Polar residues" evidence="1">
    <location>
        <begin position="2833"/>
        <end position="2842"/>
    </location>
</feature>
<protein>
    <recommendedName>
        <fullName evidence="5">Adenylate cyclase</fullName>
    </recommendedName>
</protein>
<feature type="region of interest" description="Disordered" evidence="1">
    <location>
        <begin position="4001"/>
        <end position="4049"/>
    </location>
</feature>
<feature type="region of interest" description="Disordered" evidence="1">
    <location>
        <begin position="773"/>
        <end position="815"/>
    </location>
</feature>
<feature type="compositionally biased region" description="Low complexity" evidence="1">
    <location>
        <begin position="2579"/>
        <end position="2594"/>
    </location>
</feature>
<feature type="region of interest" description="Disordered" evidence="1">
    <location>
        <begin position="3760"/>
        <end position="3781"/>
    </location>
</feature>
<feature type="compositionally biased region" description="Gly residues" evidence="1">
    <location>
        <begin position="4199"/>
        <end position="4209"/>
    </location>
</feature>
<feature type="compositionally biased region" description="Pro residues" evidence="1">
    <location>
        <begin position="2390"/>
        <end position="2401"/>
    </location>
</feature>
<feature type="region of interest" description="Disordered" evidence="1">
    <location>
        <begin position="1807"/>
        <end position="1847"/>
    </location>
</feature>
<dbReference type="Proteomes" id="UP000612055">
    <property type="component" value="Unassembled WGS sequence"/>
</dbReference>
<feature type="compositionally biased region" description="Polar residues" evidence="1">
    <location>
        <begin position="1683"/>
        <end position="1699"/>
    </location>
</feature>
<feature type="compositionally biased region" description="Gly residues" evidence="1">
    <location>
        <begin position="901"/>
        <end position="914"/>
    </location>
</feature>
<feature type="compositionally biased region" description="Basic and acidic residues" evidence="1">
    <location>
        <begin position="3767"/>
        <end position="3778"/>
    </location>
</feature>
<sequence>MVDPVAAGVPIGVLGAVVLLLAAFAWHLWRSRARLKHRNALNEAGGDLKNLVTVTSLALEPSGPAAARATKNIADCKELAFVVTDIEGSTQLSVAGRTVYDQLLAIHDQLMREGISSYNGTQIVTEGDSFLVAFHTTAEAVAFCQDLQWKLLDTPWPRAVLRLPGCQPVHNADGDLVLRGPRVRMGVHWALPGLVACRPHALTKAPMMVGVAVSIAQEISDAAHGGQVLLSQEAWNKLRGNMSRAGFPIVRRLGLYRLQSEEDKPSWLYTLDGSLLRPIRRDMPPPRKLVQVWPPPGARMANDWGLYVTDPPVPLEGSGEALTFVSLRLRIPPGKRTRRRRYSTVSVAHRGSSTPHQVPSSLLLTLQQLFVKQAQQFEGYLFGSDALTERRGYFSFAFACPSNALRFCHTVQVCLMYHRWQDTAQEYFGQTVMGIDGRLVFKGPRVAAAIHRGSDYDIMPIASFHPTAAPSADFAGPAVSLARALADAAHGGQVLMTEEAWQGVQDLLQAFPSALYTINLGLHVVAPDFDRPRYLLEVMPTLLSGRSFKPPNTLQQLELGYREAPSVNEPMTMVFAKVAKPTAVTRAEQSGGELGDEQVLELITAYQLAVGMYAALARSLLPAYGGYECKEPEPGKFTMAFGCLTDAIAWACHVQKELVHVDWPPALLRMTGCEELRGEQGVRLWRGLRVRIGMAYGFINVKKPMNTGRADYFGELANTAARVAALAAPGQILIESSQVDVSMPDGTSLMLEEFPTYLPVRWAAADSGGGRATAIARRHESATDGGAATSGYGGVPTSPRAPRGEGRTGGKVRRASYSAAATELLGTATSRPMPLAAPFQRATRANAQPGGAVDAAAATSAGLMLMALPSKRRMSLLEVTSRSLSLGAQQLLAARRKSRTGSGGGDGGMQGSSTGGAYPSSLTAQVEHIELRALGRYLLRGLDNPKVLFQALPECLLERSFPVASEALVSMPESSVTMRAETQRRGGLLAMLRRKAGQFGGRMVGAAPRGAPSRLGAGGRRETEGDLPPGGGHMDGLDGASTDDGLVVNKGAIRHASDLAQKPGHRVVSSLLRGARHHSTILPHMHPRVVPSCRPQPGSAGGGAGSTASAQRVGLTACRSIHADSSLTPADIPLVMRRSITTPRASAAEAMGQAQGFGPAPRGLHGHVTSPLRPSVDEHRKESSQDVFVELGQMRFSQDTEPTASGPQGGLASSGAVAAAVAAAVAGHSRPFSDQGYVQDAPTSGSNTLPKLPYTDMAPGALVGESPSRDMGDLPELEPAGSHPAEALSPTPHAFSASSDGFAPSHRSGNGGGGDGPGAFASREASEPYFVRDSNPEGSSQQVTPSYDSGNTGAQQGSFGQTTPARAAAITAARGGSGRLPGTTRQRAGGHAASLFSRGLPSSSAAGPGPASGMRSSSPFRDRDRGGRTSTPSPLGVMPSGGSVAAAGESFSGRVPRRSLLGPHPGASASLGRAASNSDIRLAPPPRMLSQLAAGQLMRGPSGGGVGAGEEPSRAQSSGPAGPSITLRLEGPSRGPSEGGTSPAQTEPPTSPPSGLTSPSTLPPRYASMGGLPGPSRPAGAGPSLKKLFLGFPGTLAALTRKTLFGDKPARDTLSHGSVGGAVPDSPGSGPQLFPGSGLVSAVNSPAMPPPSGHSGAMQDLRVRAVLRAATAQATASEVGSREASQSDSMAMPGDSSSHGPPAPEQQISDISGATLPAVGVSLGLNMAPATGSSSRHRTQPAASIGVWARLRAMHKGRRNRRPSDPALVDSGDTNSPAYSGRDEGGGSTRPRFRTVAALPRATASVSYPTGMGLRGSPGNRSARSPSPGGSGRVASRGGSGAQSRAERALGMLRRARIVRGLAAAGGGSGGATSNVAAAGAASGSVYSPPGSGRSRRHVARSRSRGGSPACHSHSSSASSMYSGTASPRMTMSGGEQAAHGMTGILANVFGRGQQRRAPALPATQVLNARYRRRSAHIVLNEAARQELMQRSTAAAGLTSEHAVEGSGGGSSQNFAAAVARTYLEHRRQQQQQHLMMGGLGGGLPDSREGSGRIPTMGRVSSTGEGFGSAGPESFSHGPSAFVPASRITSSINSAHWAADRQLGAALATGSNPGSGPFPGSHLHDGTPHPSSALEALHAGRPSTGTYGRTSSGPLPSGAVLPIHAHPAAAVLLRTPGSGHSGGQGAGPLSATHGEGGIDPLYGSGEGGGSQAPAYPSGLGSREASMEAAVAAGAVRSRRSAASMYGIAGLALVDRQAQAQLLASPTQRRESQAGPSEVGPRASAGWEQYESPPPHHLTSPGQSQHTGHHYYTQQVMPLPGPGRASLPYTYAGEAGHAATTAGYGMPVGSGPAPQHATSSVGRAGLGARSAASFHSPSLSAPHGLFMQASDPPPGSGLPPPLHGRDSTDPGSHLPSPQAPPPPYGHVHARSSPGHPPFLMQQLAHARAQLLQHHQAGGGGGGGIGGQAAAMTPDRGSNASLPTSPVPPSALASTGAAVPSTPARPVGPTSGGNSSPLSSEILLRSGGLVLHGTPASVALQARGPSGHGAGDLTSGVLSAQLGPSSNPDAPASVPSPSPSHPYSDAAAPSSGPLVSAAAPMGAGATAAAIVYPSLMSPGAASSVQASSYPPQLSGSWEASPHAGLSGALPSSVAAARLTIGRTSRYGAVEGAVPPPLSVPSPNLGGVGAYPQGLGPISPASRPGSLAGATPVAAVGQRGRGPRLVEAALPSPNHPLYYNAPVSEWSEPEAVAAVTAAAEAEATAPATTSSGFRRGAFGRKSTRGLAAMQMEKVEKEKDKERDKDKERGARERGSAPAAAAAASGSHPTAAAWALSQPQRSSLQNQTAAAAAQQPSPTPAQHLHLPSPVPAAAASPYDTQHGHPHHPYAPSSLQPPNQLPYGLAPVGVPARGPESGPFAGSPQSRVASPQGPTSSIERPGPLPVALQGRTHHLLQKARTSPYLGASMSPGAGELGAGGTGHHVSPQRHIAAASPPDASRIAHVATFRGVSNSGLPGEDPLQRPLGPEPAWPPPAGALAAQREAQAAAGLRPPSTEITPAVEGQGVDAILRRAELELLAQLGKASTAEEASEIRDVLNSLRRSQHSTPATRTSRQPSLRPLEPAAPNLESPTQFNMSGPVSAAAAGLSPTSSLTSTTAAELLPTRDAPRGAPRRPPILEVPVPGAASLIRTDSRNDTSSSVPSELLSARDSGNTTQATTGSSQLTPPLSNTPRSPKLPPLPASPLQTQAPPARVAPPANLMAAATSAAAAAAALAAAAPPQQPPPLPPHGSVSGEGAENLSPFASTAALSEDILRELSVMSRASEPRLSSGGGGGTASGAGGRPSDPRTSPFTPAPGSRGSPSNSFGRASQEAAGARALASPGPTGTGSSGPDRPAPTSRATGSSGDAAGALGPGSSPGSSDNRPVWPSSPLRPIRVTTAAADAAAAAAAAGGGLEDAPRPQPSIAAMPSVDSSGISALPGMASSAGVSGPHSGSGEALTLGGGMGSASRLGGMGSITSGLSTAYLIDAAHESAFGSPLPSFEVAHSGHVRTHGSLSSAAPSLLGSAGTTTQSPMQVLAAAALSYMFGSAPGGGGGGGSGGPAASAAPLASPLSRRVSVLRPGGVAGVGGTVSPRTSHSAAGSIGAVSLRDGVVGSPRSNLGAAAGLGIGILTDPGSDVVPGLTGFESGSSQQAPRLTGHPPLPHGGGGSARSDPGSSLFGLRHSASASGQMNDSEPRGSVSGGGSASMSLSLGIRQLARAGSTNTLETQDGGRDGSGDEAPRVAGGAIAGVPMVPPLLMDSGAGSPLPDSAAGEATVAGGVSEAEVISAVAEAEVQSPSGAAAPPLAEALPLASQPTASQRQRALEAWAEQAAEQASSDAVAAQEEPAAAAAEPVSAAATHPWRLHAQAARQIQRAVEQRSGAAAGGGHASGTAAGASASAAPSSRRLRTHDSFASTSDDADVDFNERPSHGTTVSYSERTSVFSMRSLLNDRSSAYSSLVPTISGAAGPSPYGGPYGDRPSPRGLAAALTSGWRGQGPNSDNESPIPGMRAPMGPGMGPLVPPRGGARVLPASRHSFTDREPGAAAAALLSPRGAGSVGGQGGHLAFRTAEFGRSRSLQENVTRPGQGEELPPSRTARRAGGAGMMAAVVEVEGEADTPGSASQVGAMEEALLGSQQRKDGRDPPAPAPVSPPGARVTRGRSGGGPEPRWR</sequence>
<feature type="region of interest" description="Disordered" evidence="1">
    <location>
        <begin position="1145"/>
        <end position="1184"/>
    </location>
</feature>
<feature type="compositionally biased region" description="Low complexity" evidence="1">
    <location>
        <begin position="1815"/>
        <end position="1837"/>
    </location>
</feature>
<feature type="compositionally biased region" description="Low complexity" evidence="1">
    <location>
        <begin position="2110"/>
        <end position="2121"/>
    </location>
</feature>
<feature type="compositionally biased region" description="Gly residues" evidence="1">
    <location>
        <begin position="2455"/>
        <end position="2465"/>
    </location>
</feature>
<feature type="compositionally biased region" description="Low complexity" evidence="1">
    <location>
        <begin position="3928"/>
        <end position="3942"/>
    </location>
</feature>
<feature type="compositionally biased region" description="Low complexity" evidence="1">
    <location>
        <begin position="3137"/>
        <end position="3161"/>
    </location>
</feature>
<feature type="compositionally biased region" description="Low complexity" evidence="1">
    <location>
        <begin position="1553"/>
        <end position="1564"/>
    </location>
</feature>
<feature type="region of interest" description="Disordered" evidence="1">
    <location>
        <begin position="2177"/>
        <end position="2220"/>
    </location>
</feature>
<feature type="region of interest" description="Disordered" evidence="1">
    <location>
        <begin position="1086"/>
        <end position="1108"/>
    </location>
</feature>
<proteinExistence type="predicted"/>
<feature type="region of interest" description="Disordered" evidence="1">
    <location>
        <begin position="1673"/>
        <end position="1709"/>
    </location>
</feature>
<dbReference type="PANTHER" id="PTHR43081">
    <property type="entry name" value="ADENYLATE CYCLASE, TERMINAL-DIFFERENTIATION SPECIFIC-RELATED"/>
    <property type="match status" value="1"/>
</dbReference>
<feature type="compositionally biased region" description="Low complexity" evidence="1">
    <location>
        <begin position="3251"/>
        <end position="3275"/>
    </location>
</feature>
<feature type="compositionally biased region" description="Low complexity" evidence="1">
    <location>
        <begin position="1882"/>
        <end position="1893"/>
    </location>
</feature>
<feature type="region of interest" description="Disordered" evidence="1">
    <location>
        <begin position="1233"/>
        <end position="1581"/>
    </location>
</feature>
<evidence type="ECO:0000256" key="1">
    <source>
        <dbReference type="SAM" id="MobiDB-lite"/>
    </source>
</evidence>
<feature type="region of interest" description="Disordered" evidence="1">
    <location>
        <begin position="3448"/>
        <end position="3468"/>
    </location>
</feature>
<feature type="region of interest" description="Disordered" evidence="1">
    <location>
        <begin position="1610"/>
        <end position="1657"/>
    </location>
</feature>
<feature type="region of interest" description="Disordered" evidence="1">
    <location>
        <begin position="1755"/>
        <end position="1795"/>
    </location>
</feature>
<name>A0A836C5B6_9CHLO</name>
<feature type="compositionally biased region" description="Polar residues" evidence="1">
    <location>
        <begin position="1336"/>
        <end position="1361"/>
    </location>
</feature>
<feature type="region of interest" description="Disordered" evidence="1">
    <location>
        <begin position="3478"/>
        <end position="3497"/>
    </location>
</feature>
<feature type="region of interest" description="Disordered" evidence="1">
    <location>
        <begin position="2262"/>
        <end position="2307"/>
    </location>
</feature>
<dbReference type="InterPro" id="IPR029787">
    <property type="entry name" value="Nucleotide_cyclase"/>
</dbReference>
<feature type="compositionally biased region" description="Low complexity" evidence="1">
    <location>
        <begin position="1905"/>
        <end position="1927"/>
    </location>
</feature>
<feature type="transmembrane region" description="Helical" evidence="2">
    <location>
        <begin position="7"/>
        <end position="29"/>
    </location>
</feature>
<feature type="compositionally biased region" description="Polar residues" evidence="1">
    <location>
        <begin position="2918"/>
        <end position="2933"/>
    </location>
</feature>
<keyword evidence="2" id="KW-1133">Transmembrane helix</keyword>
<dbReference type="PANTHER" id="PTHR43081:SF1">
    <property type="entry name" value="ADENYLATE CYCLASE, TERMINAL-DIFFERENTIATION SPECIFIC"/>
    <property type="match status" value="1"/>
</dbReference>
<organism evidence="3 4">
    <name type="scientific">Edaphochlamys debaryana</name>
    <dbReference type="NCBI Taxonomy" id="47281"/>
    <lineage>
        <taxon>Eukaryota</taxon>
        <taxon>Viridiplantae</taxon>
        <taxon>Chlorophyta</taxon>
        <taxon>core chlorophytes</taxon>
        <taxon>Chlorophyceae</taxon>
        <taxon>CS clade</taxon>
        <taxon>Chlamydomonadales</taxon>
        <taxon>Chlamydomonadales incertae sedis</taxon>
        <taxon>Edaphochlamys</taxon>
    </lineage>
</organism>
<feature type="region of interest" description="Disordered" evidence="1">
    <location>
        <begin position="895"/>
        <end position="919"/>
    </location>
</feature>
<feature type="compositionally biased region" description="Low complexity" evidence="1">
    <location>
        <begin position="2843"/>
        <end position="2858"/>
    </location>
</feature>
<dbReference type="InterPro" id="IPR050697">
    <property type="entry name" value="Adenylyl/Guanylyl_Cyclase_3/4"/>
</dbReference>
<feature type="compositionally biased region" description="Low complexity" evidence="1">
    <location>
        <begin position="2562"/>
        <end position="2571"/>
    </location>
</feature>
<feature type="region of interest" description="Disordered" evidence="1">
    <location>
        <begin position="3008"/>
        <end position="3054"/>
    </location>
</feature>
<feature type="region of interest" description="Disordered" evidence="1">
    <location>
        <begin position="2107"/>
        <end position="2153"/>
    </location>
</feature>
<dbReference type="EMBL" id="JAEHOE010000006">
    <property type="protein sequence ID" value="KAG2499572.1"/>
    <property type="molecule type" value="Genomic_DNA"/>
</dbReference>
<feature type="compositionally biased region" description="Low complexity" evidence="1">
    <location>
        <begin position="3857"/>
        <end position="3896"/>
    </location>
</feature>
<feature type="compositionally biased region" description="Basic and acidic residues" evidence="1">
    <location>
        <begin position="1175"/>
        <end position="1184"/>
    </location>
</feature>
<feature type="region of interest" description="Disordered" evidence="1">
    <location>
        <begin position="2372"/>
        <end position="2437"/>
    </location>
</feature>
<feature type="compositionally biased region" description="Basic and acidic residues" evidence="1">
    <location>
        <begin position="2789"/>
        <end position="2811"/>
    </location>
</feature>
<feature type="compositionally biased region" description="Pro residues" evidence="1">
    <location>
        <begin position="3022"/>
        <end position="3031"/>
    </location>
</feature>
<keyword evidence="2" id="KW-0472">Membrane</keyword>
<feature type="region of interest" description="Disordered" evidence="1">
    <location>
        <begin position="2760"/>
        <end position="2941"/>
    </location>
</feature>
<reference evidence="3" key="1">
    <citation type="journal article" date="2020" name="bioRxiv">
        <title>Comparative genomics of Chlamydomonas.</title>
        <authorList>
            <person name="Craig R.J."/>
            <person name="Hasan A.R."/>
            <person name="Ness R.W."/>
            <person name="Keightley P.D."/>
        </authorList>
    </citation>
    <scope>NUCLEOTIDE SEQUENCE</scope>
    <source>
        <strain evidence="3">CCAP 11/70</strain>
    </source>
</reference>
<feature type="region of interest" description="Disordered" evidence="1">
    <location>
        <begin position="3314"/>
        <end position="3427"/>
    </location>
</feature>
<feature type="region of interest" description="Disordered" evidence="1">
    <location>
        <begin position="3851"/>
        <end position="3971"/>
    </location>
</feature>